<sequence length="136" mass="14975">MCPYINYGHGIMTLQRYPSSKPFPFSDMVKANGFLFLSGQVSMTQHGDPLPGSVTEQTLRIMNSIEQTLALAGATLNDIARVQVWLSDMAHFAEFNAAYRSHFPDGFPARSVVTSQLAFGLDVEVEVQALEPCQTC</sequence>
<dbReference type="PANTHER" id="PTHR11803">
    <property type="entry name" value="2-IMINOBUTANOATE/2-IMINOPROPANOATE DEAMINASE RIDA"/>
    <property type="match status" value="1"/>
</dbReference>
<evidence type="ECO:0000313" key="1">
    <source>
        <dbReference type="EMBL" id="RBP09333.1"/>
    </source>
</evidence>
<dbReference type="InterPro" id="IPR035959">
    <property type="entry name" value="RutC-like_sf"/>
</dbReference>
<gene>
    <name evidence="1" type="ORF">DFQ50_10748</name>
</gene>
<reference evidence="1 2" key="1">
    <citation type="submission" date="2018-06" db="EMBL/GenBank/DDBJ databases">
        <title>Genomic Encyclopedia of Type Strains, Phase IV (KMG-IV): sequencing the most valuable type-strain genomes for metagenomic binning, comparative biology and taxonomic classification.</title>
        <authorList>
            <person name="Goeker M."/>
        </authorList>
    </citation>
    <scope>NUCLEOTIDE SEQUENCE [LARGE SCALE GENOMIC DNA]</scope>
    <source>
        <strain evidence="1 2">DSM 27453</strain>
    </source>
</reference>
<dbReference type="Gene3D" id="3.30.1330.40">
    <property type="entry name" value="RutC-like"/>
    <property type="match status" value="1"/>
</dbReference>
<dbReference type="Pfam" id="PF01042">
    <property type="entry name" value="Ribonuc_L-PSP"/>
    <property type="match status" value="1"/>
</dbReference>
<keyword evidence="2" id="KW-1185">Reference proteome</keyword>
<dbReference type="PANTHER" id="PTHR11803:SF39">
    <property type="entry name" value="2-IMINOBUTANOATE_2-IMINOPROPANOATE DEAMINASE"/>
    <property type="match status" value="1"/>
</dbReference>
<dbReference type="EMBL" id="QNRL01000007">
    <property type="protein sequence ID" value="RBP09333.1"/>
    <property type="molecule type" value="Genomic_DNA"/>
</dbReference>
<name>A0ABX9FSK5_9ENTR</name>
<protein>
    <submittedName>
        <fullName evidence="1">Enamine deaminase RidA (YjgF/YER057c/UK114 family)</fullName>
    </submittedName>
</protein>
<proteinExistence type="predicted"/>
<comment type="caution">
    <text evidence="1">The sequence shown here is derived from an EMBL/GenBank/DDBJ whole genome shotgun (WGS) entry which is preliminary data.</text>
</comment>
<dbReference type="CDD" id="cd00448">
    <property type="entry name" value="YjgF_YER057c_UK114_family"/>
    <property type="match status" value="1"/>
</dbReference>
<dbReference type="Proteomes" id="UP000253201">
    <property type="component" value="Unassembled WGS sequence"/>
</dbReference>
<organism evidence="1 2">
    <name type="scientific">Pseudocitrobacter faecalis</name>
    <dbReference type="NCBI Taxonomy" id="1398493"/>
    <lineage>
        <taxon>Bacteria</taxon>
        <taxon>Pseudomonadati</taxon>
        <taxon>Pseudomonadota</taxon>
        <taxon>Gammaproteobacteria</taxon>
        <taxon>Enterobacterales</taxon>
        <taxon>Enterobacteriaceae</taxon>
        <taxon>Pseudocitrobacter</taxon>
    </lineage>
</organism>
<accession>A0ABX9FSK5</accession>
<dbReference type="SUPFAM" id="SSF55298">
    <property type="entry name" value="YjgF-like"/>
    <property type="match status" value="1"/>
</dbReference>
<dbReference type="InterPro" id="IPR006175">
    <property type="entry name" value="YjgF/YER057c/UK114"/>
</dbReference>
<evidence type="ECO:0000313" key="2">
    <source>
        <dbReference type="Proteomes" id="UP000253201"/>
    </source>
</evidence>